<keyword evidence="2" id="KW-1185">Reference proteome</keyword>
<dbReference type="InterPro" id="IPR003718">
    <property type="entry name" value="OsmC/Ohr_fam"/>
</dbReference>
<accession>A0A2U2AI23</accession>
<protein>
    <recommendedName>
        <fullName evidence="3">OsmC family peroxiredoxin</fullName>
    </recommendedName>
</protein>
<gene>
    <name evidence="1" type="ORF">DC082_09905</name>
</gene>
<dbReference type="PANTHER" id="PTHR35368:SF1">
    <property type="entry name" value="HYDROPEROXIDE REDUCTASE"/>
    <property type="match status" value="1"/>
</dbReference>
<evidence type="ECO:0000313" key="2">
    <source>
        <dbReference type="Proteomes" id="UP000244948"/>
    </source>
</evidence>
<dbReference type="EMBL" id="QEWR01000008">
    <property type="protein sequence ID" value="PWD82239.1"/>
    <property type="molecule type" value="Genomic_DNA"/>
</dbReference>
<evidence type="ECO:0008006" key="3">
    <source>
        <dbReference type="Google" id="ProtNLM"/>
    </source>
</evidence>
<dbReference type="Gene3D" id="3.30.300.20">
    <property type="match status" value="1"/>
</dbReference>
<comment type="caution">
    <text evidence="1">The sequence shown here is derived from an EMBL/GenBank/DDBJ whole genome shotgun (WGS) entry which is preliminary data.</text>
</comment>
<dbReference type="AlphaFoldDB" id="A0A2U2AI23"/>
<dbReference type="InterPro" id="IPR052924">
    <property type="entry name" value="OsmC/Ohr_hydroprdx_reductase"/>
</dbReference>
<organism evidence="1 2">
    <name type="scientific">Ignatzschineria indica</name>
    <dbReference type="NCBI Taxonomy" id="472583"/>
    <lineage>
        <taxon>Bacteria</taxon>
        <taxon>Pseudomonadati</taxon>
        <taxon>Pseudomonadota</taxon>
        <taxon>Gammaproteobacteria</taxon>
        <taxon>Cardiobacteriales</taxon>
        <taxon>Ignatzschineriaceae</taxon>
        <taxon>Ignatzschineria</taxon>
    </lineage>
</organism>
<proteinExistence type="predicted"/>
<dbReference type="Proteomes" id="UP000244948">
    <property type="component" value="Unassembled WGS sequence"/>
</dbReference>
<evidence type="ECO:0000313" key="1">
    <source>
        <dbReference type="EMBL" id="PWD82239.1"/>
    </source>
</evidence>
<sequence length="148" mass="16304">MARKSAKIYRVSCQVRENYQVEIGAREHLVIADEPKPYGDNEGMTPVELLLGALGACKTMVFKAYAAQRKLPYDACSIEVEGDFDSAGYMGDPTVPIGFSEIRTIYHLTSSANQTMIDEVIAHVESHCPVAATIDVAPKKRVEVKLKQ</sequence>
<dbReference type="RefSeq" id="WP_109236841.1">
    <property type="nucleotide sequence ID" value="NZ_BMXZ01000006.1"/>
</dbReference>
<reference evidence="1 2" key="1">
    <citation type="journal article" date="2018" name="Genome Announc.">
        <title>Ignatzschineria cameli sp. nov., isolated from necrotic foot tissue of dromedaries (Camelus dromedarius) and associated maggots (Wohlfahrtia species) in Dubai.</title>
        <authorList>
            <person name="Tsang C.C."/>
            <person name="Tang J.Y."/>
            <person name="Fong J.Y."/>
            <person name="Kinne J."/>
            <person name="Lee H.H."/>
            <person name="Joseph M."/>
            <person name="Jose S."/>
            <person name="Schuster R.K."/>
            <person name="Tang Y."/>
            <person name="Sivakumar S."/>
            <person name="Chen J.H."/>
            <person name="Teng J.L."/>
            <person name="Lau S.K."/>
            <person name="Wernery U."/>
            <person name="Woo P.C."/>
        </authorList>
    </citation>
    <scope>NUCLEOTIDE SEQUENCE [LARGE SCALE GENOMIC DNA]</scope>
    <source>
        <strain evidence="1 2">KCTC 22643</strain>
    </source>
</reference>
<dbReference type="InterPro" id="IPR015946">
    <property type="entry name" value="KH_dom-like_a/b"/>
</dbReference>
<dbReference type="InterPro" id="IPR036102">
    <property type="entry name" value="OsmC/Ohrsf"/>
</dbReference>
<name>A0A2U2AI23_9GAMM</name>
<dbReference type="Pfam" id="PF02566">
    <property type="entry name" value="OsmC"/>
    <property type="match status" value="1"/>
</dbReference>
<dbReference type="PANTHER" id="PTHR35368">
    <property type="entry name" value="HYDROPEROXIDE REDUCTASE"/>
    <property type="match status" value="1"/>
</dbReference>
<dbReference type="SUPFAM" id="SSF82784">
    <property type="entry name" value="OsmC-like"/>
    <property type="match status" value="1"/>
</dbReference>